<dbReference type="SMART" id="SM00829">
    <property type="entry name" value="PKS_ER"/>
    <property type="match status" value="1"/>
</dbReference>
<accession>E3J955</accession>
<dbReference type="SUPFAM" id="SSF51735">
    <property type="entry name" value="NAD(P)-binding Rossmann-fold domains"/>
    <property type="match status" value="1"/>
</dbReference>
<organism evidence="8 9">
    <name type="scientific">Pseudofrankia inefficax (strain DSM 45817 / CECT 9037 / DDB 130130 / EuI1c)</name>
    <name type="common">Frankia inefficax</name>
    <dbReference type="NCBI Taxonomy" id="298654"/>
    <lineage>
        <taxon>Bacteria</taxon>
        <taxon>Bacillati</taxon>
        <taxon>Actinomycetota</taxon>
        <taxon>Actinomycetes</taxon>
        <taxon>Frankiales</taxon>
        <taxon>Frankiaceae</taxon>
        <taxon>Pseudofrankia</taxon>
    </lineage>
</organism>
<dbReference type="AlphaFoldDB" id="E3J955"/>
<dbReference type="InterPro" id="IPR020843">
    <property type="entry name" value="ER"/>
</dbReference>
<dbReference type="CDD" id="cd08279">
    <property type="entry name" value="Zn_ADH_class_III"/>
    <property type="match status" value="1"/>
</dbReference>
<dbReference type="InterPro" id="IPR013154">
    <property type="entry name" value="ADH-like_N"/>
</dbReference>
<keyword evidence="4 6" id="KW-0862">Zinc</keyword>
<dbReference type="HOGENOM" id="CLU_026673_14_1_11"/>
<dbReference type="InterPro" id="IPR023921">
    <property type="entry name" value="ADH_Zn_actinomycetes"/>
</dbReference>
<protein>
    <submittedName>
        <fullName evidence="8">Alcohol dehydrogenase GroES domain protein</fullName>
    </submittedName>
</protein>
<comment type="similarity">
    <text evidence="2 6">Belongs to the zinc-containing alcohol dehydrogenase family.</text>
</comment>
<dbReference type="STRING" id="298654.FraEuI1c_2909"/>
<keyword evidence="3 6" id="KW-0479">Metal-binding</keyword>
<evidence type="ECO:0000313" key="8">
    <source>
        <dbReference type="EMBL" id="ADP80934.1"/>
    </source>
</evidence>
<gene>
    <name evidence="8" type="ordered locus">FraEuI1c_2909</name>
</gene>
<dbReference type="NCBIfam" id="TIGR03989">
    <property type="entry name" value="Rxyl_3153"/>
    <property type="match status" value="1"/>
</dbReference>
<dbReference type="RefSeq" id="WP_013424052.1">
    <property type="nucleotide sequence ID" value="NC_014666.1"/>
</dbReference>
<evidence type="ECO:0000313" key="9">
    <source>
        <dbReference type="Proteomes" id="UP000002484"/>
    </source>
</evidence>
<dbReference type="Pfam" id="PF00107">
    <property type="entry name" value="ADH_zinc_N"/>
    <property type="match status" value="1"/>
</dbReference>
<sequence length="371" mass="39325">MVSTRAALLHGPGQDYKIDTVELDDPGAGEVLVAVRACGLCHSDEHARTGDLPMPHYPMICGHEGAGEVVEVGPGVTSVRPGDHVAMSFIPSCGHCQPCRSGRAFLCDLGARLFDLGMISDGRVAHHLGDQAVARYSQIGAFSEYQLLNEASVVKIDQDIPWAAAALVSCGVATGFGSAVNRAEVRPGDTVAVLGIGGLGASAVQGARIAGARQIFAVDPVEFKREQALRFGATHAFASLDEAIGQIRRLTGGVMCDSVICTFSVMRSELLEPALTLTRKDGICVVTSVAPLSQSQADINLTMLAMMNKQIRGCIYGSQSPRVAIPRLLDLYRAGILRIDELVTETYSLDQVNQGYADLEAGRILRGVLIP</sequence>
<dbReference type="PANTHER" id="PTHR43350">
    <property type="entry name" value="NAD-DEPENDENT ALCOHOL DEHYDROGENASE"/>
    <property type="match status" value="1"/>
</dbReference>
<dbReference type="InterPro" id="IPR036291">
    <property type="entry name" value="NAD(P)-bd_dom_sf"/>
</dbReference>
<dbReference type="InterPro" id="IPR002328">
    <property type="entry name" value="ADH_Zn_CS"/>
</dbReference>
<dbReference type="KEGG" id="fri:FraEuI1c_2909"/>
<dbReference type="SUPFAM" id="SSF50129">
    <property type="entry name" value="GroES-like"/>
    <property type="match status" value="2"/>
</dbReference>
<evidence type="ECO:0000256" key="6">
    <source>
        <dbReference type="RuleBase" id="RU361277"/>
    </source>
</evidence>
<keyword evidence="9" id="KW-1185">Reference proteome</keyword>
<dbReference type="PROSITE" id="PS00059">
    <property type="entry name" value="ADH_ZINC"/>
    <property type="match status" value="1"/>
</dbReference>
<comment type="cofactor">
    <cofactor evidence="1 6">
        <name>Zn(2+)</name>
        <dbReference type="ChEBI" id="CHEBI:29105"/>
    </cofactor>
</comment>
<feature type="domain" description="Enoyl reductase (ER)" evidence="7">
    <location>
        <begin position="13"/>
        <end position="369"/>
    </location>
</feature>
<dbReference type="GO" id="GO:0016491">
    <property type="term" value="F:oxidoreductase activity"/>
    <property type="evidence" value="ECO:0007669"/>
    <property type="project" value="UniProtKB-KW"/>
</dbReference>
<dbReference type="PANTHER" id="PTHR43350:SF19">
    <property type="entry name" value="D-GULOSIDE 3-DEHYDROGENASE"/>
    <property type="match status" value="1"/>
</dbReference>
<evidence type="ECO:0000256" key="2">
    <source>
        <dbReference type="ARBA" id="ARBA00008072"/>
    </source>
</evidence>
<dbReference type="Proteomes" id="UP000002484">
    <property type="component" value="Chromosome"/>
</dbReference>
<dbReference type="Gene3D" id="3.40.50.720">
    <property type="entry name" value="NAD(P)-binding Rossmann-like Domain"/>
    <property type="match status" value="1"/>
</dbReference>
<dbReference type="eggNOG" id="COG1062">
    <property type="taxonomic scope" value="Bacteria"/>
</dbReference>
<keyword evidence="5" id="KW-0560">Oxidoreductase</keyword>
<dbReference type="Pfam" id="PF08240">
    <property type="entry name" value="ADH_N"/>
    <property type="match status" value="1"/>
</dbReference>
<dbReference type="OrthoDB" id="334894at2"/>
<reference evidence="8 9" key="1">
    <citation type="submission" date="2010-10" db="EMBL/GenBank/DDBJ databases">
        <title>Complete sequence of Frankia sp. EuI1c.</title>
        <authorList>
            <consortium name="US DOE Joint Genome Institute"/>
            <person name="Lucas S."/>
            <person name="Copeland A."/>
            <person name="Lapidus A."/>
            <person name="Cheng J.-F."/>
            <person name="Bruce D."/>
            <person name="Goodwin L."/>
            <person name="Pitluck S."/>
            <person name="Chertkov O."/>
            <person name="Detter J.C."/>
            <person name="Han C."/>
            <person name="Tapia R."/>
            <person name="Land M."/>
            <person name="Hauser L."/>
            <person name="Jeffries C."/>
            <person name="Kyrpides N."/>
            <person name="Ivanova N."/>
            <person name="Mikhailova N."/>
            <person name="Beauchemin N."/>
            <person name="Sen A."/>
            <person name="Sur S.A."/>
            <person name="Gtari M."/>
            <person name="Wall L."/>
            <person name="Tisa L."/>
            <person name="Woyke T."/>
        </authorList>
    </citation>
    <scope>NUCLEOTIDE SEQUENCE [LARGE SCALE GENOMIC DNA]</scope>
    <source>
        <strain evidence="9">DSM 45817 / CECT 9037 / EuI1c</strain>
    </source>
</reference>
<evidence type="ECO:0000259" key="7">
    <source>
        <dbReference type="SMART" id="SM00829"/>
    </source>
</evidence>
<evidence type="ECO:0000256" key="5">
    <source>
        <dbReference type="ARBA" id="ARBA00023002"/>
    </source>
</evidence>
<evidence type="ECO:0000256" key="1">
    <source>
        <dbReference type="ARBA" id="ARBA00001947"/>
    </source>
</evidence>
<dbReference type="InterPro" id="IPR011032">
    <property type="entry name" value="GroES-like_sf"/>
</dbReference>
<dbReference type="EMBL" id="CP002299">
    <property type="protein sequence ID" value="ADP80934.1"/>
    <property type="molecule type" value="Genomic_DNA"/>
</dbReference>
<name>E3J955_PSEI1</name>
<dbReference type="GO" id="GO:0008270">
    <property type="term" value="F:zinc ion binding"/>
    <property type="evidence" value="ECO:0007669"/>
    <property type="project" value="InterPro"/>
</dbReference>
<evidence type="ECO:0000256" key="3">
    <source>
        <dbReference type="ARBA" id="ARBA00022723"/>
    </source>
</evidence>
<evidence type="ECO:0000256" key="4">
    <source>
        <dbReference type="ARBA" id="ARBA00022833"/>
    </source>
</evidence>
<dbReference type="InterPro" id="IPR013149">
    <property type="entry name" value="ADH-like_C"/>
</dbReference>
<proteinExistence type="inferred from homology"/>
<dbReference type="InParanoid" id="E3J955"/>
<dbReference type="Gene3D" id="3.90.180.10">
    <property type="entry name" value="Medium-chain alcohol dehydrogenases, catalytic domain"/>
    <property type="match status" value="1"/>
</dbReference>